<name>A0A5P1EW62_ASPOF</name>
<organism evidence="1 2">
    <name type="scientific">Asparagus officinalis</name>
    <name type="common">Garden asparagus</name>
    <dbReference type="NCBI Taxonomy" id="4686"/>
    <lineage>
        <taxon>Eukaryota</taxon>
        <taxon>Viridiplantae</taxon>
        <taxon>Streptophyta</taxon>
        <taxon>Embryophyta</taxon>
        <taxon>Tracheophyta</taxon>
        <taxon>Spermatophyta</taxon>
        <taxon>Magnoliopsida</taxon>
        <taxon>Liliopsida</taxon>
        <taxon>Asparagales</taxon>
        <taxon>Asparagaceae</taxon>
        <taxon>Asparagoideae</taxon>
        <taxon>Asparagus</taxon>
    </lineage>
</organism>
<dbReference type="AlphaFoldDB" id="A0A5P1EW62"/>
<protein>
    <submittedName>
        <fullName evidence="1">Uncharacterized protein</fullName>
    </submittedName>
</protein>
<gene>
    <name evidence="1" type="ORF">A4U43_C05F26150</name>
</gene>
<dbReference type="Gramene" id="ONK69733">
    <property type="protein sequence ID" value="ONK69733"/>
    <property type="gene ID" value="A4U43_C05F26150"/>
</dbReference>
<proteinExistence type="predicted"/>
<reference evidence="2" key="1">
    <citation type="journal article" date="2017" name="Nat. Commun.">
        <title>The asparagus genome sheds light on the origin and evolution of a young Y chromosome.</title>
        <authorList>
            <person name="Harkess A."/>
            <person name="Zhou J."/>
            <person name="Xu C."/>
            <person name="Bowers J.E."/>
            <person name="Van der Hulst R."/>
            <person name="Ayyampalayam S."/>
            <person name="Mercati F."/>
            <person name="Riccardi P."/>
            <person name="McKain M.R."/>
            <person name="Kakrana A."/>
            <person name="Tang H."/>
            <person name="Ray J."/>
            <person name="Groenendijk J."/>
            <person name="Arikit S."/>
            <person name="Mathioni S.M."/>
            <person name="Nakano M."/>
            <person name="Shan H."/>
            <person name="Telgmann-Rauber A."/>
            <person name="Kanno A."/>
            <person name="Yue Z."/>
            <person name="Chen H."/>
            <person name="Li W."/>
            <person name="Chen Y."/>
            <person name="Xu X."/>
            <person name="Zhang Y."/>
            <person name="Luo S."/>
            <person name="Chen H."/>
            <person name="Gao J."/>
            <person name="Mao Z."/>
            <person name="Pires J.C."/>
            <person name="Luo M."/>
            <person name="Kudrna D."/>
            <person name="Wing R.A."/>
            <person name="Meyers B.C."/>
            <person name="Yi K."/>
            <person name="Kong H."/>
            <person name="Lavrijsen P."/>
            <person name="Sunseri F."/>
            <person name="Falavigna A."/>
            <person name="Ye Y."/>
            <person name="Leebens-Mack J.H."/>
            <person name="Chen G."/>
        </authorList>
    </citation>
    <scope>NUCLEOTIDE SEQUENCE [LARGE SCALE GENOMIC DNA]</scope>
    <source>
        <strain evidence="2">cv. DH0086</strain>
    </source>
</reference>
<keyword evidence="2" id="KW-1185">Reference proteome</keyword>
<evidence type="ECO:0000313" key="2">
    <source>
        <dbReference type="Proteomes" id="UP000243459"/>
    </source>
</evidence>
<sequence length="63" mass="6909">MAGDSTPKANLNADHNESDDAQWCEISDSKKGKASYYVAAHRQLWCLSRLHAEIGDAYGAKVL</sequence>
<accession>A0A5P1EW62</accession>
<dbReference type="Proteomes" id="UP000243459">
    <property type="component" value="Chromosome 5"/>
</dbReference>
<dbReference type="EMBL" id="CM007385">
    <property type="protein sequence ID" value="ONK69733.1"/>
    <property type="molecule type" value="Genomic_DNA"/>
</dbReference>
<evidence type="ECO:0000313" key="1">
    <source>
        <dbReference type="EMBL" id="ONK69733.1"/>
    </source>
</evidence>